<name>A0A2K3QQM1_9HYPO</name>
<protein>
    <submittedName>
        <fullName evidence="1">Uncharacterized protein</fullName>
    </submittedName>
</protein>
<gene>
    <name evidence="1" type="ORF">TCAP_00250</name>
</gene>
<evidence type="ECO:0000313" key="2">
    <source>
        <dbReference type="Proteomes" id="UP000236621"/>
    </source>
</evidence>
<comment type="caution">
    <text evidence="1">The sequence shown here is derived from an EMBL/GenBank/DDBJ whole genome shotgun (WGS) entry which is preliminary data.</text>
</comment>
<dbReference type="EMBL" id="NRSZ01000040">
    <property type="protein sequence ID" value="PNY29836.1"/>
    <property type="molecule type" value="Genomic_DNA"/>
</dbReference>
<organism evidence="1 2">
    <name type="scientific">Tolypocladium capitatum</name>
    <dbReference type="NCBI Taxonomy" id="45235"/>
    <lineage>
        <taxon>Eukaryota</taxon>
        <taxon>Fungi</taxon>
        <taxon>Dikarya</taxon>
        <taxon>Ascomycota</taxon>
        <taxon>Pezizomycotina</taxon>
        <taxon>Sordariomycetes</taxon>
        <taxon>Hypocreomycetidae</taxon>
        <taxon>Hypocreales</taxon>
        <taxon>Ophiocordycipitaceae</taxon>
        <taxon>Tolypocladium</taxon>
    </lineage>
</organism>
<dbReference type="Proteomes" id="UP000236621">
    <property type="component" value="Unassembled WGS sequence"/>
</dbReference>
<sequence>MSHHHDKKPLWLIQPRLDAAEYRDKLMGSVVKYPDLPTERRIPYRSLKMPKELVPDLDPKPIQVHNVKFWSRNIKDAKVSASVNELLEAFVERAREHSSDKVATVARLWHMDSPGEKFRELLGNKQYFEELFELLRSTNDQRGYFITDMVTLVNLEVSDSTGSATGAGAQVQVPVDPSTGIRVGAGARLQVSRENGYSASYEGETIVFLGYRLVLLEKVDGARARLRRVVLGQKHGFAVRDGFDYWPDLVDKPVEGNAEPFLGVQTPKAEEPPQLDEQLEQELADEDVVAELGFDVQVVG</sequence>
<reference evidence="1 2" key="1">
    <citation type="submission" date="2017-08" db="EMBL/GenBank/DDBJ databases">
        <title>Harnessing the power of phylogenomics to disentangle the directionality and signatures of interkingdom host jumping in the parasitic fungal genus Tolypocladium.</title>
        <authorList>
            <person name="Quandt C.A."/>
            <person name="Patterson W."/>
            <person name="Spatafora J.W."/>
        </authorList>
    </citation>
    <scope>NUCLEOTIDE SEQUENCE [LARGE SCALE GENOMIC DNA]</scope>
    <source>
        <strain evidence="1 2">CBS 113982</strain>
    </source>
</reference>
<evidence type="ECO:0000313" key="1">
    <source>
        <dbReference type="EMBL" id="PNY29836.1"/>
    </source>
</evidence>
<dbReference type="OrthoDB" id="4971707at2759"/>
<dbReference type="AlphaFoldDB" id="A0A2K3QQM1"/>
<proteinExistence type="predicted"/>
<accession>A0A2K3QQM1</accession>
<keyword evidence="2" id="KW-1185">Reference proteome</keyword>